<organism evidence="6 7">
    <name type="scientific">Vagococcus silagei</name>
    <dbReference type="NCBI Taxonomy" id="2508885"/>
    <lineage>
        <taxon>Bacteria</taxon>
        <taxon>Bacillati</taxon>
        <taxon>Bacillota</taxon>
        <taxon>Bacilli</taxon>
        <taxon>Lactobacillales</taxon>
        <taxon>Enterococcaceae</taxon>
        <taxon>Vagococcus</taxon>
    </lineage>
</organism>
<evidence type="ECO:0000259" key="5">
    <source>
        <dbReference type="Pfam" id="PF00700"/>
    </source>
</evidence>
<keyword evidence="6" id="KW-0282">Flagellum</keyword>
<keyword evidence="7" id="KW-1185">Reference proteome</keyword>
<evidence type="ECO:0000256" key="3">
    <source>
        <dbReference type="ARBA" id="ARBA00023143"/>
    </source>
</evidence>
<dbReference type="Proteomes" id="UP000310506">
    <property type="component" value="Unassembled WGS sequence"/>
</dbReference>
<evidence type="ECO:0000256" key="1">
    <source>
        <dbReference type="ARBA" id="ARBA00004365"/>
    </source>
</evidence>
<evidence type="ECO:0000313" key="7">
    <source>
        <dbReference type="Proteomes" id="UP000310506"/>
    </source>
</evidence>
<keyword evidence="6" id="KW-0969">Cilium</keyword>
<reference evidence="6 7" key="1">
    <citation type="submission" date="2019-01" db="EMBL/GenBank/DDBJ databases">
        <title>Vagococcus silagei sp. nov. isolated from brewer's grain.</title>
        <authorList>
            <person name="Guu J.-R."/>
        </authorList>
    </citation>
    <scope>NUCLEOTIDE SEQUENCE [LARGE SCALE GENOMIC DNA]</scope>
    <source>
        <strain evidence="6 7">2B-2</strain>
    </source>
</reference>
<dbReference type="InterPro" id="IPR013384">
    <property type="entry name" value="Flagell_FlgL"/>
</dbReference>
<feature type="domain" description="Flagellin N-terminal" evidence="4">
    <location>
        <begin position="3"/>
        <end position="140"/>
    </location>
</feature>
<feature type="domain" description="Flagellin C-terminal" evidence="5">
    <location>
        <begin position="239"/>
        <end position="312"/>
    </location>
</feature>
<dbReference type="GO" id="GO:0071973">
    <property type="term" value="P:bacterial-type flagellum-dependent cell motility"/>
    <property type="evidence" value="ECO:0007669"/>
    <property type="project" value="InterPro"/>
</dbReference>
<dbReference type="NCBIfam" id="TIGR02550">
    <property type="entry name" value="flagell_flgL"/>
    <property type="match status" value="1"/>
</dbReference>
<dbReference type="SUPFAM" id="SSF64518">
    <property type="entry name" value="Phase 1 flagellin"/>
    <property type="match status" value="1"/>
</dbReference>
<proteinExistence type="inferred from homology"/>
<dbReference type="InterPro" id="IPR001029">
    <property type="entry name" value="Flagellin_N"/>
</dbReference>
<sequence length="313" mass="34926">MRVSTSMMYTDFTRNINRNSSKLQKYQNQLSTLNEYSKSSDNPIEFAKIINLTDQISQNKYFNETINDAISWSNSQDGALSNASDSFHRIRQLITSSATGTQGSEEMEANKKEIMSEIEGIVDALNTNFDGRYIFGGQNTKQAPFEVVKNDKGELVEIKYHGTDSKDGQVKTNLGREISKGVTIDLITDGNLFINEKGTDADPDNLSSFFNEVITAINDGDQDALSGPLLEKVSIHSENFVNVRSQIGTLSNRLSAAKDRNEMESLNLKQVLSNKQDVDIAEKYMNFSKELISYQASLSMGTKILQTSILDYV</sequence>
<name>A0A4S3B5Z9_9ENTE</name>
<gene>
    <name evidence="6" type="primary">flgL</name>
    <name evidence="6" type="ORF">ESZ54_06055</name>
</gene>
<dbReference type="InterPro" id="IPR046358">
    <property type="entry name" value="Flagellin_C"/>
</dbReference>
<dbReference type="RefSeq" id="WP_136136773.1">
    <property type="nucleotide sequence ID" value="NZ_SDGV01000014.1"/>
</dbReference>
<dbReference type="Pfam" id="PF00669">
    <property type="entry name" value="Flagellin_N"/>
    <property type="match status" value="1"/>
</dbReference>
<keyword evidence="6" id="KW-0966">Cell projection</keyword>
<dbReference type="OrthoDB" id="9758307at2"/>
<dbReference type="PANTHER" id="PTHR42792">
    <property type="entry name" value="FLAGELLIN"/>
    <property type="match status" value="1"/>
</dbReference>
<comment type="similarity">
    <text evidence="2">Belongs to the bacterial flagellin family.</text>
</comment>
<dbReference type="Pfam" id="PF00700">
    <property type="entry name" value="Flagellin_C"/>
    <property type="match status" value="1"/>
</dbReference>
<evidence type="ECO:0000259" key="4">
    <source>
        <dbReference type="Pfam" id="PF00669"/>
    </source>
</evidence>
<evidence type="ECO:0000313" key="6">
    <source>
        <dbReference type="EMBL" id="THB61310.1"/>
    </source>
</evidence>
<comment type="subcellular location">
    <subcellularLocation>
        <location evidence="1">Bacterial flagellum</location>
    </subcellularLocation>
</comment>
<dbReference type="EMBL" id="SDGV01000014">
    <property type="protein sequence ID" value="THB61310.1"/>
    <property type="molecule type" value="Genomic_DNA"/>
</dbReference>
<dbReference type="Gene3D" id="1.20.1330.10">
    <property type="entry name" value="f41 fragment of flagellin, N-terminal domain"/>
    <property type="match status" value="1"/>
</dbReference>
<accession>A0A4S3B5Z9</accession>
<evidence type="ECO:0000256" key="2">
    <source>
        <dbReference type="ARBA" id="ARBA00005709"/>
    </source>
</evidence>
<dbReference type="GO" id="GO:0009424">
    <property type="term" value="C:bacterial-type flagellum hook"/>
    <property type="evidence" value="ECO:0007669"/>
    <property type="project" value="InterPro"/>
</dbReference>
<dbReference type="AlphaFoldDB" id="A0A4S3B5Z9"/>
<protein>
    <submittedName>
        <fullName evidence="6">Flagellar hook-associated protein 3</fullName>
    </submittedName>
</protein>
<keyword evidence="3" id="KW-0975">Bacterial flagellum</keyword>
<comment type="caution">
    <text evidence="6">The sequence shown here is derived from an EMBL/GenBank/DDBJ whole genome shotgun (WGS) entry which is preliminary data.</text>
</comment>
<dbReference type="GO" id="GO:0005198">
    <property type="term" value="F:structural molecule activity"/>
    <property type="evidence" value="ECO:0007669"/>
    <property type="project" value="InterPro"/>
</dbReference>
<dbReference type="InterPro" id="IPR001492">
    <property type="entry name" value="Flagellin"/>
</dbReference>
<dbReference type="PANTHER" id="PTHR42792:SF1">
    <property type="entry name" value="FLAGELLAR HOOK-ASSOCIATED PROTEIN 3"/>
    <property type="match status" value="1"/>
</dbReference>